<dbReference type="InterPro" id="IPR012340">
    <property type="entry name" value="NA-bd_OB-fold"/>
</dbReference>
<dbReference type="Pfam" id="PF09285">
    <property type="entry name" value="Elong-fact-P_C"/>
    <property type="match status" value="1"/>
</dbReference>
<dbReference type="Proteomes" id="UP000033907">
    <property type="component" value="Unassembled WGS sequence"/>
</dbReference>
<dbReference type="Pfam" id="PF08207">
    <property type="entry name" value="EFP_N"/>
    <property type="match status" value="1"/>
</dbReference>
<name>A0A0G1HKH4_9BACT</name>
<gene>
    <name evidence="3" type="ORF">UV91_C0006G0018</name>
</gene>
<keyword evidence="3" id="KW-0648">Protein biosynthesis</keyword>
<dbReference type="Gene3D" id="2.30.30.30">
    <property type="match status" value="1"/>
</dbReference>
<keyword evidence="3" id="KW-0251">Elongation factor</keyword>
<dbReference type="Gene3D" id="2.40.50.140">
    <property type="entry name" value="Nucleic acid-binding proteins"/>
    <property type="match status" value="2"/>
</dbReference>
<evidence type="ECO:0000313" key="4">
    <source>
        <dbReference type="Proteomes" id="UP000033907"/>
    </source>
</evidence>
<proteinExistence type="inferred from homology"/>
<evidence type="ECO:0000256" key="1">
    <source>
        <dbReference type="ARBA" id="ARBA00009479"/>
    </source>
</evidence>
<dbReference type="PANTHER" id="PTHR30053:SF12">
    <property type="entry name" value="ELONGATION FACTOR P (EF-P) FAMILY PROTEIN"/>
    <property type="match status" value="1"/>
</dbReference>
<comment type="similarity">
    <text evidence="1">Belongs to the elongation factor P family.</text>
</comment>
<dbReference type="PANTHER" id="PTHR30053">
    <property type="entry name" value="ELONGATION FACTOR P"/>
    <property type="match status" value="1"/>
</dbReference>
<dbReference type="InterPro" id="IPR015365">
    <property type="entry name" value="Elong-fact-P_C"/>
</dbReference>
<dbReference type="InterPro" id="IPR013185">
    <property type="entry name" value="Transl_elong_KOW-like"/>
</dbReference>
<feature type="domain" description="Elongation factor P C-terminal" evidence="2">
    <location>
        <begin position="146"/>
        <end position="201"/>
    </location>
</feature>
<dbReference type="InterPro" id="IPR014722">
    <property type="entry name" value="Rib_uL2_dom2"/>
</dbReference>
<dbReference type="EMBL" id="LCGH01000006">
    <property type="protein sequence ID" value="KKT11389.1"/>
    <property type="molecule type" value="Genomic_DNA"/>
</dbReference>
<comment type="caution">
    <text evidence="3">The sequence shown here is derived from an EMBL/GenBank/DDBJ whole genome shotgun (WGS) entry which is preliminary data.</text>
</comment>
<dbReference type="AlphaFoldDB" id="A0A0G1HKH4"/>
<dbReference type="InterPro" id="IPR008991">
    <property type="entry name" value="Translation_prot_SH3-like_sf"/>
</dbReference>
<protein>
    <submittedName>
        <fullName evidence="3">Elongation factor P</fullName>
    </submittedName>
</protein>
<dbReference type="GO" id="GO:0043043">
    <property type="term" value="P:peptide biosynthetic process"/>
    <property type="evidence" value="ECO:0007669"/>
    <property type="project" value="InterPro"/>
</dbReference>
<dbReference type="CDD" id="cd05794">
    <property type="entry name" value="S1_EF-P_repeat_2"/>
    <property type="match status" value="1"/>
</dbReference>
<dbReference type="SMART" id="SM00841">
    <property type="entry name" value="Elong-fact-P_C"/>
    <property type="match status" value="1"/>
</dbReference>
<sequence length="202" mass="22794">MSQLQYNEIREKKIIIYGNEPCEVVESHVARTQQRKPQNQVKLRSLISGKVFPATFHVADSADEADIIKHDITFLYHNKGEYWFCEPDDKSKRFKLDSTLIGDTAKFFKQNSNATALVWENDDEPTDAKAMSGKGKIIKVTLPIKMEFKVKEAPPAVRGDTSKGGNKIITLENGATLNAPMFINEGDTIRLNTETGEYVERV</sequence>
<dbReference type="SUPFAM" id="SSF50104">
    <property type="entry name" value="Translation proteins SH3-like domain"/>
    <property type="match status" value="1"/>
</dbReference>
<dbReference type="InterPro" id="IPR020599">
    <property type="entry name" value="Transl_elong_fac_P/YeiP"/>
</dbReference>
<reference evidence="3 4" key="1">
    <citation type="journal article" date="2015" name="Nature">
        <title>rRNA introns, odd ribosomes, and small enigmatic genomes across a large radiation of phyla.</title>
        <authorList>
            <person name="Brown C.T."/>
            <person name="Hug L.A."/>
            <person name="Thomas B.C."/>
            <person name="Sharon I."/>
            <person name="Castelle C.J."/>
            <person name="Singh A."/>
            <person name="Wilkins M.J."/>
            <person name="Williams K.H."/>
            <person name="Banfield J.F."/>
        </authorList>
    </citation>
    <scope>NUCLEOTIDE SEQUENCE [LARGE SCALE GENOMIC DNA]</scope>
</reference>
<dbReference type="SUPFAM" id="SSF50249">
    <property type="entry name" value="Nucleic acid-binding proteins"/>
    <property type="match status" value="1"/>
</dbReference>
<dbReference type="GO" id="GO:0003746">
    <property type="term" value="F:translation elongation factor activity"/>
    <property type="evidence" value="ECO:0007669"/>
    <property type="project" value="UniProtKB-KW"/>
</dbReference>
<organism evidence="3 4">
    <name type="scientific">Candidatus Nomurabacteria bacterium GW2011_GWF2_43_24</name>
    <dbReference type="NCBI Taxonomy" id="1618778"/>
    <lineage>
        <taxon>Bacteria</taxon>
        <taxon>Candidatus Nomuraibacteriota</taxon>
    </lineage>
</organism>
<dbReference type="GO" id="GO:0005829">
    <property type="term" value="C:cytosol"/>
    <property type="evidence" value="ECO:0007669"/>
    <property type="project" value="UniProtKB-ARBA"/>
</dbReference>
<dbReference type="PIRSF" id="PIRSF005901">
    <property type="entry name" value="EF-P"/>
    <property type="match status" value="1"/>
</dbReference>
<accession>A0A0G1HKH4</accession>
<dbReference type="FunFam" id="2.40.50.140:FF:000004">
    <property type="entry name" value="Elongation factor P"/>
    <property type="match status" value="1"/>
</dbReference>
<evidence type="ECO:0000259" key="2">
    <source>
        <dbReference type="SMART" id="SM00841"/>
    </source>
</evidence>
<dbReference type="PATRIC" id="fig|1618778.3.peg.422"/>
<evidence type="ECO:0000313" key="3">
    <source>
        <dbReference type="EMBL" id="KKT11389.1"/>
    </source>
</evidence>